<feature type="compositionally biased region" description="Basic and acidic residues" evidence="4">
    <location>
        <begin position="886"/>
        <end position="899"/>
    </location>
</feature>
<keyword evidence="2" id="KW-0547">Nucleotide-binding</keyword>
<evidence type="ECO:0000313" key="5">
    <source>
        <dbReference type="EMBL" id="CAG9328475.1"/>
    </source>
</evidence>
<organism evidence="5 6">
    <name type="scientific">Blepharisma stoltei</name>
    <dbReference type="NCBI Taxonomy" id="1481888"/>
    <lineage>
        <taxon>Eukaryota</taxon>
        <taxon>Sar</taxon>
        <taxon>Alveolata</taxon>
        <taxon>Ciliophora</taxon>
        <taxon>Postciliodesmatophora</taxon>
        <taxon>Heterotrichea</taxon>
        <taxon>Heterotrichida</taxon>
        <taxon>Blepharismidae</taxon>
        <taxon>Blepharisma</taxon>
    </lineage>
</organism>
<dbReference type="CDD" id="cd01428">
    <property type="entry name" value="ADK"/>
    <property type="match status" value="1"/>
</dbReference>
<sequence length="979" mass="113592">MERTVTHKNPVFSNAFPSPKIIFLHGPPSSGKKTQAERLSSEQGCYHISMKALMQAEIKRGSEDGQQIEKMLKAGHVPSKDIRVSLLSREISINPNHSYIISGFLKSLDEALEFEKRVAEIKLIVHFAINDKQAYFEQLQGRNKNLEQIEHYLNQKHEIIEFYKQFGAVKETEAIGTPEVSFKKFKLAIRPEVFFIIGAPGCGKSTIGSKMAEKYNLQFIDLESIVWDKDVSGRPVRITDDNSISSRVMQTMERTSSMRFLIEGFPTTLYNLKQFELAYAKPKKIFYIALYKEELMQRSTNPNINVEYLSYMKKMSPVIDALEKKPNFAKINANLTVENSMKQISSHMEPEVVIIRKDQDGSFSNYLHGLGFTDVNLQESMTLICKRQTPKGKNIMQHIENGKIVPKKLLVSLIQDSLYNGSSFGKKFIIKGKFPASVKELKFFEKDCAKINKIYHIINNPNDFSMSELDKEDIDTCLAKDNRLSKIYYNPALSEEERLRYFEHDLQERINRKKGKWIVVLGQYLTGKSTIAKYLAEHHKYKLINYEELPEQIKAKKSTEEEPYENVTWHDIIEELVFQSSKPNAVILLDGFPPDTMVLDAEEEKKEENEEDEEVIEKDKNVEYFNRIKDEFIAAMGKPYAVLHTVTDLPILEKRLFVSLELGEEDELTEEHHEMFKDSAAKENPFLGWLDSLKVAYEHELDPDSWKTKIYYQIDTSKTISKTKEYLNSIFSKKFIIVDGDCHKNYENYIENLCINYDIFHVNMESVITEEINTLSERGNLIQTMRSQHIQLPLSLKFSLIQDYLAKYLPYRSQLILLSHFSSTEDPYEYPRGMDTFLTLEEKLGEIISVIRICNRKSAQNVEIEYIPVVHYPPPKVANGEEEEVEEKKSDEENEEIHDSQIVKNESVELPPRSEPREPVGLSKLFQLYKRNTPYFESFEELECLDECFRKIIGYMRDEAYISPQDSIRLRCPNLQVLA</sequence>
<feature type="region of interest" description="Disordered" evidence="4">
    <location>
        <begin position="875"/>
        <end position="899"/>
    </location>
</feature>
<keyword evidence="6" id="KW-1185">Reference proteome</keyword>
<dbReference type="Pfam" id="PF00406">
    <property type="entry name" value="ADK"/>
    <property type="match status" value="2"/>
</dbReference>
<reference evidence="5" key="1">
    <citation type="submission" date="2021-09" db="EMBL/GenBank/DDBJ databases">
        <authorList>
            <consortium name="AG Swart"/>
            <person name="Singh M."/>
            <person name="Singh A."/>
            <person name="Seah K."/>
            <person name="Emmerich C."/>
        </authorList>
    </citation>
    <scope>NUCLEOTIDE SEQUENCE</scope>
    <source>
        <strain evidence="5">ATCC30299</strain>
    </source>
</reference>
<dbReference type="Gene3D" id="3.40.50.300">
    <property type="entry name" value="P-loop containing nucleotide triphosphate hydrolases"/>
    <property type="match status" value="5"/>
</dbReference>
<dbReference type="InterPro" id="IPR027417">
    <property type="entry name" value="P-loop_NTPase"/>
</dbReference>
<proteinExistence type="predicted"/>
<evidence type="ECO:0000313" key="6">
    <source>
        <dbReference type="Proteomes" id="UP001162131"/>
    </source>
</evidence>
<accession>A0AAU9K5N7</accession>
<keyword evidence="1" id="KW-0808">Transferase</keyword>
<evidence type="ECO:0000256" key="2">
    <source>
        <dbReference type="ARBA" id="ARBA00022741"/>
    </source>
</evidence>
<evidence type="ECO:0000256" key="1">
    <source>
        <dbReference type="ARBA" id="ARBA00022679"/>
    </source>
</evidence>
<evidence type="ECO:0000256" key="3">
    <source>
        <dbReference type="ARBA" id="ARBA00022777"/>
    </source>
</evidence>
<evidence type="ECO:0008006" key="7">
    <source>
        <dbReference type="Google" id="ProtNLM"/>
    </source>
</evidence>
<dbReference type="SUPFAM" id="SSF52540">
    <property type="entry name" value="P-loop containing nucleoside triphosphate hydrolases"/>
    <property type="match status" value="3"/>
</dbReference>
<gene>
    <name evidence="5" type="ORF">BSTOLATCC_MIC46476</name>
</gene>
<dbReference type="GO" id="GO:0019205">
    <property type="term" value="F:nucleobase-containing compound kinase activity"/>
    <property type="evidence" value="ECO:0007669"/>
    <property type="project" value="InterPro"/>
</dbReference>
<dbReference type="GO" id="GO:0005524">
    <property type="term" value="F:ATP binding"/>
    <property type="evidence" value="ECO:0007669"/>
    <property type="project" value="InterPro"/>
</dbReference>
<dbReference type="Proteomes" id="UP001162131">
    <property type="component" value="Unassembled WGS sequence"/>
</dbReference>
<protein>
    <recommendedName>
        <fullName evidence="7">Adenylate kinase</fullName>
    </recommendedName>
</protein>
<dbReference type="EMBL" id="CAJZBQ010000046">
    <property type="protein sequence ID" value="CAG9328475.1"/>
    <property type="molecule type" value="Genomic_DNA"/>
</dbReference>
<dbReference type="GO" id="GO:0006139">
    <property type="term" value="P:nucleobase-containing compound metabolic process"/>
    <property type="evidence" value="ECO:0007669"/>
    <property type="project" value="InterPro"/>
</dbReference>
<dbReference type="Pfam" id="PF13207">
    <property type="entry name" value="AAA_17"/>
    <property type="match status" value="1"/>
</dbReference>
<comment type="caution">
    <text evidence="5">The sequence shown here is derived from an EMBL/GenBank/DDBJ whole genome shotgun (WGS) entry which is preliminary data.</text>
</comment>
<evidence type="ECO:0000256" key="4">
    <source>
        <dbReference type="SAM" id="MobiDB-lite"/>
    </source>
</evidence>
<name>A0AAU9K5N7_9CILI</name>
<dbReference type="PANTHER" id="PTHR23359">
    <property type="entry name" value="NUCLEOTIDE KINASE"/>
    <property type="match status" value="1"/>
</dbReference>
<dbReference type="AlphaFoldDB" id="A0AAU9K5N7"/>
<keyword evidence="3" id="KW-0418">Kinase</keyword>
<dbReference type="InterPro" id="IPR000850">
    <property type="entry name" value="Adenylat/UMP-CMP_kin"/>
</dbReference>